<evidence type="ECO:0000313" key="2">
    <source>
        <dbReference type="EMBL" id="MET4562336.1"/>
    </source>
</evidence>
<sequence>MLRFIDDLAGAIYDVFKIIIKLLCYFFAGVLIVGIPLWLIAKFFELLYH</sequence>
<dbReference type="RefSeq" id="WP_167395983.1">
    <property type="nucleotide sequence ID" value="NZ_CP073713.1"/>
</dbReference>
<proteinExistence type="predicted"/>
<keyword evidence="3" id="KW-1185">Reference proteome</keyword>
<name>A0ABV2PN17_9BACI</name>
<keyword evidence="1" id="KW-0812">Transmembrane</keyword>
<evidence type="ECO:0000313" key="3">
    <source>
        <dbReference type="Proteomes" id="UP001549363"/>
    </source>
</evidence>
<organism evidence="2 3">
    <name type="scientific">Lysinibacillus parviboronicapiens</name>
    <dbReference type="NCBI Taxonomy" id="436516"/>
    <lineage>
        <taxon>Bacteria</taxon>
        <taxon>Bacillati</taxon>
        <taxon>Bacillota</taxon>
        <taxon>Bacilli</taxon>
        <taxon>Bacillales</taxon>
        <taxon>Bacillaceae</taxon>
        <taxon>Lysinibacillus</taxon>
    </lineage>
</organism>
<comment type="caution">
    <text evidence="2">The sequence shown here is derived from an EMBL/GenBank/DDBJ whole genome shotgun (WGS) entry which is preliminary data.</text>
</comment>
<keyword evidence="1" id="KW-0472">Membrane</keyword>
<accession>A0ABV2PN17</accession>
<dbReference type="EMBL" id="JBEPSB010000019">
    <property type="protein sequence ID" value="MET4562336.1"/>
    <property type="molecule type" value="Genomic_DNA"/>
</dbReference>
<evidence type="ECO:0000256" key="1">
    <source>
        <dbReference type="SAM" id="Phobius"/>
    </source>
</evidence>
<protein>
    <submittedName>
        <fullName evidence="2">Uncharacterized protein</fullName>
    </submittedName>
</protein>
<dbReference type="Proteomes" id="UP001549363">
    <property type="component" value="Unassembled WGS sequence"/>
</dbReference>
<feature type="transmembrane region" description="Helical" evidence="1">
    <location>
        <begin position="22"/>
        <end position="41"/>
    </location>
</feature>
<reference evidence="2 3" key="1">
    <citation type="submission" date="2024-06" db="EMBL/GenBank/DDBJ databases">
        <title>Sorghum-associated microbial communities from plants grown in Nebraska, USA.</title>
        <authorList>
            <person name="Schachtman D."/>
        </authorList>
    </citation>
    <scope>NUCLEOTIDE SEQUENCE [LARGE SCALE GENOMIC DNA]</scope>
    <source>
        <strain evidence="2 3">736</strain>
    </source>
</reference>
<gene>
    <name evidence="2" type="ORF">ABIA69_003526</name>
</gene>
<keyword evidence="1" id="KW-1133">Transmembrane helix</keyword>